<comment type="similarity">
    <text evidence="1 7">Belongs to the CcmH/CycL/Ccl2/NrfF family.</text>
</comment>
<evidence type="ECO:0000256" key="5">
    <source>
        <dbReference type="ARBA" id="ARBA00022748"/>
    </source>
</evidence>
<dbReference type="RefSeq" id="WP_193003830.1">
    <property type="nucleotide sequence ID" value="NZ_CP040449.1"/>
</dbReference>
<dbReference type="GO" id="GO:0016829">
    <property type="term" value="F:lyase activity"/>
    <property type="evidence" value="ECO:0007669"/>
    <property type="project" value="UniProtKB-KW"/>
</dbReference>
<evidence type="ECO:0000313" key="9">
    <source>
        <dbReference type="EMBL" id="QFI54347.1"/>
    </source>
</evidence>
<keyword evidence="10" id="KW-1185">Reference proteome</keyword>
<dbReference type="Proteomes" id="UP000594034">
    <property type="component" value="Chromosome"/>
</dbReference>
<name>A0A5J6WW38_9GAMM</name>
<evidence type="ECO:0000256" key="6">
    <source>
        <dbReference type="ARBA" id="ARBA00023004"/>
    </source>
</evidence>
<feature type="signal peptide" evidence="7">
    <location>
        <begin position="1"/>
        <end position="17"/>
    </location>
</feature>
<dbReference type="GO" id="GO:0017004">
    <property type="term" value="P:cytochrome complex assembly"/>
    <property type="evidence" value="ECO:0007669"/>
    <property type="project" value="UniProtKB-KW"/>
</dbReference>
<dbReference type="EMBL" id="CP040449">
    <property type="protein sequence ID" value="QFI54347.1"/>
    <property type="molecule type" value="Genomic_DNA"/>
</dbReference>
<keyword evidence="3 7" id="KW-0479">Metal-binding</keyword>
<protein>
    <recommendedName>
        <fullName evidence="7">Cytochrome c-type biogenesis protein</fullName>
    </recommendedName>
</protein>
<dbReference type="PANTHER" id="PTHR47870">
    <property type="entry name" value="CYTOCHROME C-TYPE BIOGENESIS PROTEIN CCMH"/>
    <property type="match status" value="1"/>
</dbReference>
<dbReference type="GO" id="GO:0005886">
    <property type="term" value="C:plasma membrane"/>
    <property type="evidence" value="ECO:0007669"/>
    <property type="project" value="TreeGrafter"/>
</dbReference>
<comment type="function">
    <text evidence="7">Possible subunit of a heme lyase.</text>
</comment>
<dbReference type="InterPro" id="IPR005616">
    <property type="entry name" value="CcmH/CycL/Ccl2/NrfF_N"/>
</dbReference>
<keyword evidence="4 7" id="KW-0732">Signal</keyword>
<gene>
    <name evidence="9" type="ORF">FE240_06340</name>
</gene>
<dbReference type="Gene3D" id="1.25.40.10">
    <property type="entry name" value="Tetratricopeptide repeat domain"/>
    <property type="match status" value="1"/>
</dbReference>
<dbReference type="InterPro" id="IPR038297">
    <property type="entry name" value="CcmH/CycL/NrfF/Ccl2_sf"/>
</dbReference>
<evidence type="ECO:0000256" key="7">
    <source>
        <dbReference type="RuleBase" id="RU364112"/>
    </source>
</evidence>
<feature type="chain" id="PRO_5023973824" description="Cytochrome c-type biogenesis protein" evidence="7">
    <location>
        <begin position="18"/>
        <end position="337"/>
    </location>
</feature>
<evidence type="ECO:0000313" key="10">
    <source>
        <dbReference type="Proteomes" id="UP000594034"/>
    </source>
</evidence>
<proteinExistence type="inferred from homology"/>
<dbReference type="CDD" id="cd16378">
    <property type="entry name" value="CcmH_N"/>
    <property type="match status" value="1"/>
</dbReference>
<dbReference type="GO" id="GO:0046872">
    <property type="term" value="F:metal ion binding"/>
    <property type="evidence" value="ECO:0007669"/>
    <property type="project" value="UniProtKB-KW"/>
</dbReference>
<dbReference type="AlphaFoldDB" id="A0A5J6WW38"/>
<keyword evidence="2 7" id="KW-0349">Heme</keyword>
<feature type="domain" description="CcmH/CycL/Ccl2/NrfF N-terminal" evidence="8">
    <location>
        <begin position="6"/>
        <end position="124"/>
    </location>
</feature>
<keyword evidence="5" id="KW-0201">Cytochrome c-type biogenesis</keyword>
<evidence type="ECO:0000259" key="8">
    <source>
        <dbReference type="Pfam" id="PF03918"/>
    </source>
</evidence>
<dbReference type="PANTHER" id="PTHR47870:SF1">
    <property type="entry name" value="CYTOCHROME C-TYPE BIOGENESIS PROTEIN CCMH"/>
    <property type="match status" value="1"/>
</dbReference>
<evidence type="ECO:0000256" key="4">
    <source>
        <dbReference type="ARBA" id="ARBA00022729"/>
    </source>
</evidence>
<reference evidence="9 10" key="1">
    <citation type="submission" date="2019-05" db="EMBL/GenBank/DDBJ databases">
        <title>OXA-830, a novel chromosomally encoded expanded-spectrum class D beta-lactamase in Aeromonas simiae.</title>
        <authorList>
            <person name="Zhou W."/>
            <person name="Chen Q."/>
        </authorList>
    </citation>
    <scope>NUCLEOTIDE SEQUENCE [LARGE SCALE GENOMIC DNA]</scope>
    <source>
        <strain evidence="9 10">A6</strain>
    </source>
</reference>
<accession>A0A5J6WW38</accession>
<keyword evidence="9" id="KW-0456">Lyase</keyword>
<organism evidence="9 10">
    <name type="scientific">Aeromonas simiae</name>
    <dbReference type="NCBI Taxonomy" id="218936"/>
    <lineage>
        <taxon>Bacteria</taxon>
        <taxon>Pseudomonadati</taxon>
        <taxon>Pseudomonadota</taxon>
        <taxon>Gammaproteobacteria</taxon>
        <taxon>Aeromonadales</taxon>
        <taxon>Aeromonadaceae</taxon>
        <taxon>Aeromonas</taxon>
    </lineage>
</organism>
<dbReference type="FunFam" id="1.10.8.640:FF:000001">
    <property type="entry name" value="Cytochrome c-type biogenesis protein"/>
    <property type="match status" value="1"/>
</dbReference>
<evidence type="ECO:0000256" key="3">
    <source>
        <dbReference type="ARBA" id="ARBA00022723"/>
    </source>
</evidence>
<keyword evidence="6 7" id="KW-0408">Iron</keyword>
<dbReference type="InterPro" id="IPR051263">
    <property type="entry name" value="C-type_cytochrome_biogenesis"/>
</dbReference>
<dbReference type="Pfam" id="PF03918">
    <property type="entry name" value="CcmH"/>
    <property type="match status" value="1"/>
</dbReference>
<dbReference type="Gene3D" id="1.10.8.640">
    <property type="entry name" value="Cytochrome C biogenesis protein"/>
    <property type="match status" value="1"/>
</dbReference>
<dbReference type="InterPro" id="IPR011990">
    <property type="entry name" value="TPR-like_helical_dom_sf"/>
</dbReference>
<dbReference type="SUPFAM" id="SSF48452">
    <property type="entry name" value="TPR-like"/>
    <property type="match status" value="1"/>
</dbReference>
<evidence type="ECO:0000256" key="1">
    <source>
        <dbReference type="ARBA" id="ARBA00010342"/>
    </source>
</evidence>
<sequence>MRGVLILICLLPALLLAADDVPFTSPEQAERAEALARSLRCPTCQNQNLVESNSPLAQDLRLEVYRRVAQGQSDDTVRDTLIARYGVFVSYRPPLQPSTWLLWGGPPLLLVLCTLWLVRRGHHSAPPPVAHEAAHDGSIRDRRLVPPTAPWLLPALLLVSFAMAGLGYRELGHGEQWADWQANPDPLHKLDGEALKATAGMRLRERINRAPRDKEAWAELAQWLLYQNHFDASLWAYARLAELEGEVSAATRAARATVYYYRAGQRMTPLTQQELSAALAQDPGEVTALMLLASDHFLCGRYREAALLWQRLLDEGRPRLNREAVTRALQMARVLGG</sequence>
<dbReference type="KEGG" id="asim:FE240_06340"/>
<evidence type="ECO:0000256" key="2">
    <source>
        <dbReference type="ARBA" id="ARBA00022617"/>
    </source>
</evidence>